<name>A0A1H1LL16_9PSED</name>
<gene>
    <name evidence="1" type="ORF">SAMN05216221_0201</name>
</gene>
<dbReference type="EMBL" id="LT629751">
    <property type="protein sequence ID" value="SDR75032.1"/>
    <property type="molecule type" value="Genomic_DNA"/>
</dbReference>
<reference evidence="2" key="1">
    <citation type="submission" date="2016-10" db="EMBL/GenBank/DDBJ databases">
        <authorList>
            <person name="Varghese N."/>
            <person name="Submissions S."/>
        </authorList>
    </citation>
    <scope>NUCLEOTIDE SEQUENCE [LARGE SCALE GENOMIC DNA]</scope>
    <source>
        <strain evidence="2">KCTC 32247</strain>
    </source>
</reference>
<dbReference type="Proteomes" id="UP000243359">
    <property type="component" value="Chromosome I"/>
</dbReference>
<protein>
    <submittedName>
        <fullName evidence="1">Uncharacterized protein</fullName>
    </submittedName>
</protein>
<accession>A0A1H1LL16</accession>
<sequence length="44" mass="4915">MRQLRQLLQQIRRQPQPDSAPAPAGEHPNFWMYRVGLSASGPAG</sequence>
<organism evidence="1 2">
    <name type="scientific">Pseudomonas oryzae</name>
    <dbReference type="NCBI Taxonomy" id="1392877"/>
    <lineage>
        <taxon>Bacteria</taxon>
        <taxon>Pseudomonadati</taxon>
        <taxon>Pseudomonadota</taxon>
        <taxon>Gammaproteobacteria</taxon>
        <taxon>Pseudomonadales</taxon>
        <taxon>Pseudomonadaceae</taxon>
        <taxon>Pseudomonas</taxon>
    </lineage>
</organism>
<evidence type="ECO:0000313" key="1">
    <source>
        <dbReference type="EMBL" id="SDR75032.1"/>
    </source>
</evidence>
<proteinExistence type="predicted"/>
<dbReference type="RefSeq" id="WP_269458063.1">
    <property type="nucleotide sequence ID" value="NZ_LT629751.1"/>
</dbReference>
<evidence type="ECO:0000313" key="2">
    <source>
        <dbReference type="Proteomes" id="UP000243359"/>
    </source>
</evidence>
<keyword evidence="2" id="KW-1185">Reference proteome</keyword>
<dbReference type="AlphaFoldDB" id="A0A1H1LL16"/>